<evidence type="ECO:0000313" key="3">
    <source>
        <dbReference type="Proteomes" id="UP001213000"/>
    </source>
</evidence>
<name>A0AAD5W3D9_9AGAR</name>
<feature type="signal peptide" evidence="1">
    <location>
        <begin position="1"/>
        <end position="21"/>
    </location>
</feature>
<dbReference type="Proteomes" id="UP001213000">
    <property type="component" value="Unassembled WGS sequence"/>
</dbReference>
<organism evidence="2 3">
    <name type="scientific">Leucocoprinus birnbaumii</name>
    <dbReference type="NCBI Taxonomy" id="56174"/>
    <lineage>
        <taxon>Eukaryota</taxon>
        <taxon>Fungi</taxon>
        <taxon>Dikarya</taxon>
        <taxon>Basidiomycota</taxon>
        <taxon>Agaricomycotina</taxon>
        <taxon>Agaricomycetes</taxon>
        <taxon>Agaricomycetidae</taxon>
        <taxon>Agaricales</taxon>
        <taxon>Agaricineae</taxon>
        <taxon>Agaricaceae</taxon>
        <taxon>Leucocoprinus</taxon>
    </lineage>
</organism>
<sequence>MKFSIAATFLASLTLIGPAAAALDPCFGDYGVGICQTRAHCREFYDDGFYVPRRAFGCKSQHVCCTPSTGKSRQVAALMDDDQLEEQIPLRD</sequence>
<reference evidence="2" key="1">
    <citation type="submission" date="2022-07" db="EMBL/GenBank/DDBJ databases">
        <title>Genome Sequence of Leucocoprinus birnbaumii.</title>
        <authorList>
            <person name="Buettner E."/>
        </authorList>
    </citation>
    <scope>NUCLEOTIDE SEQUENCE</scope>
    <source>
        <strain evidence="2">VT141</strain>
    </source>
</reference>
<accession>A0AAD5W3D9</accession>
<protein>
    <submittedName>
        <fullName evidence="2">Uncharacterized protein</fullName>
    </submittedName>
</protein>
<keyword evidence="1" id="KW-0732">Signal</keyword>
<comment type="caution">
    <text evidence="2">The sequence shown here is derived from an EMBL/GenBank/DDBJ whole genome shotgun (WGS) entry which is preliminary data.</text>
</comment>
<evidence type="ECO:0000256" key="1">
    <source>
        <dbReference type="SAM" id="SignalP"/>
    </source>
</evidence>
<evidence type="ECO:0000313" key="2">
    <source>
        <dbReference type="EMBL" id="KAJ3576841.1"/>
    </source>
</evidence>
<feature type="chain" id="PRO_5042161489" evidence="1">
    <location>
        <begin position="22"/>
        <end position="92"/>
    </location>
</feature>
<proteinExistence type="predicted"/>
<gene>
    <name evidence="2" type="ORF">NP233_g178</name>
</gene>
<dbReference type="AlphaFoldDB" id="A0AAD5W3D9"/>
<keyword evidence="3" id="KW-1185">Reference proteome</keyword>
<dbReference type="EMBL" id="JANIEX010000004">
    <property type="protein sequence ID" value="KAJ3576841.1"/>
    <property type="molecule type" value="Genomic_DNA"/>
</dbReference>